<evidence type="ECO:0000256" key="4">
    <source>
        <dbReference type="ARBA" id="ARBA00015486"/>
    </source>
</evidence>
<dbReference type="CDD" id="cd02439">
    <property type="entry name" value="DMB-PRT_CobT"/>
    <property type="match status" value="1"/>
</dbReference>
<reference evidence="11 12" key="1">
    <citation type="submission" date="2018-03" db="EMBL/GenBank/DDBJ databases">
        <title>Genomic Encyclopedia of Archaeal and Bacterial Type Strains, Phase II (KMG-II): from individual species to whole genera.</title>
        <authorList>
            <person name="Goeker M."/>
        </authorList>
    </citation>
    <scope>NUCLEOTIDE SEQUENCE [LARGE SCALE GENOMIC DNA]</scope>
    <source>
        <strain evidence="11 12">DSM 100346</strain>
    </source>
</reference>
<dbReference type="PANTHER" id="PTHR43463:SF1">
    <property type="entry name" value="NICOTINATE-NUCLEOTIDE--DIMETHYLBENZIMIDAZOLE PHOSPHORIBOSYLTRANSFERASE"/>
    <property type="match status" value="1"/>
</dbReference>
<dbReference type="SUPFAM" id="SSF52733">
    <property type="entry name" value="Nicotinate mononucleotide:5,6-dimethylbenzimidazole phosphoribosyltransferase (CobT)"/>
    <property type="match status" value="1"/>
</dbReference>
<dbReference type="GO" id="GO:0009236">
    <property type="term" value="P:cobalamin biosynthetic process"/>
    <property type="evidence" value="ECO:0007669"/>
    <property type="project" value="UniProtKB-UniRule"/>
</dbReference>
<comment type="catalytic activity">
    <reaction evidence="9 10">
        <text>5,6-dimethylbenzimidazole + nicotinate beta-D-ribonucleotide = alpha-ribazole 5'-phosphate + nicotinate + H(+)</text>
        <dbReference type="Rhea" id="RHEA:11196"/>
        <dbReference type="ChEBI" id="CHEBI:15378"/>
        <dbReference type="ChEBI" id="CHEBI:15890"/>
        <dbReference type="ChEBI" id="CHEBI:32544"/>
        <dbReference type="ChEBI" id="CHEBI:57502"/>
        <dbReference type="ChEBI" id="CHEBI:57918"/>
        <dbReference type="EC" id="2.4.2.21"/>
    </reaction>
</comment>
<feature type="active site" description="Proton acceptor" evidence="10">
    <location>
        <position position="305"/>
    </location>
</feature>
<dbReference type="Proteomes" id="UP000245880">
    <property type="component" value="Unassembled WGS sequence"/>
</dbReference>
<comment type="caution">
    <text evidence="11">The sequence shown here is derived from an EMBL/GenBank/DDBJ whole genome shotgun (WGS) entry which is preliminary data.</text>
</comment>
<dbReference type="Pfam" id="PF02277">
    <property type="entry name" value="DBI_PRT"/>
    <property type="match status" value="1"/>
</dbReference>
<comment type="function">
    <text evidence="10">Catalyzes the synthesis of alpha-ribazole-5'-phosphate from nicotinate mononucleotide (NAMN) and 5,6-dimethylbenzimidazole (DMB).</text>
</comment>
<evidence type="ECO:0000256" key="1">
    <source>
        <dbReference type="ARBA" id="ARBA00005049"/>
    </source>
</evidence>
<accession>A0A316AC95</accession>
<sequence length="339" mass="35662">MDTLLKGQIQAKIDQKTKPLGSLGMLERLAVQISGIQQTLTPALNNPQILVFAGSHGIANSGVSAYPPAVTAQMVLNFLQGGAAINVLTRQAGMALQVVDAGVDFDFGAAKGLVNMKVRRGTRNFLEEPAMTTQECSLCIERARTLVQQVAGTGCNVIGFGEMGIGNTSAASVMMSKRLQRPLADCVGMGTGLSDVQLAHKLAILEQAMDRHAAVGNSPLEVLQTFGGYEMAMMAGAMVAAGERGMVILVDGFIATVAYLCAVGIAPEIADNAIFCHESEEKGHRILLQYLQAQPVLQLGMRLGEGTGCALAFPILRSAVAIINEMASFDSAGVNQKEI</sequence>
<gene>
    <name evidence="10" type="primary">cobT</name>
    <name evidence="11" type="ORF">CLV98_11560</name>
</gene>
<dbReference type="NCBIfam" id="TIGR03160">
    <property type="entry name" value="cobT_DBIPRT"/>
    <property type="match status" value="1"/>
</dbReference>
<dbReference type="InterPro" id="IPR017846">
    <property type="entry name" value="Nict_dMeBzImd_PRibTrfase_bact"/>
</dbReference>
<evidence type="ECO:0000256" key="8">
    <source>
        <dbReference type="ARBA" id="ARBA00030686"/>
    </source>
</evidence>
<evidence type="ECO:0000256" key="9">
    <source>
        <dbReference type="ARBA" id="ARBA00047340"/>
    </source>
</evidence>
<dbReference type="UniPathway" id="UPA00061">
    <property type="reaction ID" value="UER00516"/>
</dbReference>
<evidence type="ECO:0000256" key="5">
    <source>
        <dbReference type="ARBA" id="ARBA00022573"/>
    </source>
</evidence>
<dbReference type="OrthoDB" id="9781491at2"/>
<dbReference type="InterPro" id="IPR023195">
    <property type="entry name" value="Nict_dMeBzImd_PRibTrfase_N"/>
</dbReference>
<dbReference type="NCBIfam" id="NF000996">
    <property type="entry name" value="PRK00105.1"/>
    <property type="match status" value="1"/>
</dbReference>
<dbReference type="RefSeq" id="WP_109677434.1">
    <property type="nucleotide sequence ID" value="NZ_QGDT01000015.1"/>
</dbReference>
<evidence type="ECO:0000256" key="6">
    <source>
        <dbReference type="ARBA" id="ARBA00022676"/>
    </source>
</evidence>
<evidence type="ECO:0000256" key="3">
    <source>
        <dbReference type="ARBA" id="ARBA00011991"/>
    </source>
</evidence>
<proteinExistence type="inferred from homology"/>
<keyword evidence="5 10" id="KW-0169">Cobalamin biosynthesis</keyword>
<dbReference type="PANTHER" id="PTHR43463">
    <property type="entry name" value="NICOTINATE-NUCLEOTIDE--DIMETHYLBENZIMIDAZOLE PHOSPHORIBOSYLTRANSFERASE"/>
    <property type="match status" value="1"/>
</dbReference>
<dbReference type="GO" id="GO:0008939">
    <property type="term" value="F:nicotinate-nucleotide-dimethylbenzimidazole phosphoribosyltransferase activity"/>
    <property type="evidence" value="ECO:0007669"/>
    <property type="project" value="UniProtKB-UniRule"/>
</dbReference>
<dbReference type="InterPro" id="IPR003200">
    <property type="entry name" value="Nict_dMeBzImd_PRibTrfase"/>
</dbReference>
<dbReference type="InterPro" id="IPR036087">
    <property type="entry name" value="Nict_dMeBzImd_PRibTrfase_sf"/>
</dbReference>
<name>A0A316AC95_9BACT</name>
<comment type="similarity">
    <text evidence="2 10">Belongs to the CobT family.</text>
</comment>
<evidence type="ECO:0000256" key="7">
    <source>
        <dbReference type="ARBA" id="ARBA00022679"/>
    </source>
</evidence>
<evidence type="ECO:0000256" key="10">
    <source>
        <dbReference type="HAMAP-Rule" id="MF_00230"/>
    </source>
</evidence>
<dbReference type="AlphaFoldDB" id="A0A316AC95"/>
<dbReference type="Gene3D" id="1.10.1610.10">
    <property type="match status" value="1"/>
</dbReference>
<dbReference type="EC" id="2.4.2.21" evidence="3 10"/>
<comment type="pathway">
    <text evidence="1 10">Nucleoside biosynthesis; alpha-ribazole biosynthesis; alpha-ribazole from 5,6-dimethylbenzimidazole: step 1/2.</text>
</comment>
<dbReference type="Gene3D" id="3.40.50.10210">
    <property type="match status" value="1"/>
</dbReference>
<keyword evidence="6 10" id="KW-0328">Glycosyltransferase</keyword>
<organism evidence="11 12">
    <name type="scientific">Dyadobacter jejuensis</name>
    <dbReference type="NCBI Taxonomy" id="1082580"/>
    <lineage>
        <taxon>Bacteria</taxon>
        <taxon>Pseudomonadati</taxon>
        <taxon>Bacteroidota</taxon>
        <taxon>Cytophagia</taxon>
        <taxon>Cytophagales</taxon>
        <taxon>Spirosomataceae</taxon>
        <taxon>Dyadobacter</taxon>
    </lineage>
</organism>
<evidence type="ECO:0000256" key="2">
    <source>
        <dbReference type="ARBA" id="ARBA00007110"/>
    </source>
</evidence>
<keyword evidence="12" id="KW-1185">Reference proteome</keyword>
<dbReference type="EMBL" id="QGDT01000015">
    <property type="protein sequence ID" value="PWJ55039.1"/>
    <property type="molecule type" value="Genomic_DNA"/>
</dbReference>
<protein>
    <recommendedName>
        <fullName evidence="4 10">Nicotinate-nucleotide--dimethylbenzimidazole phosphoribosyltransferase</fullName>
        <shortName evidence="10">NN:DBI PRT</shortName>
        <ecNumber evidence="3 10">2.4.2.21</ecNumber>
    </recommendedName>
    <alternativeName>
        <fullName evidence="8 10">N(1)-alpha-phosphoribosyltransferase</fullName>
    </alternativeName>
</protein>
<evidence type="ECO:0000313" key="11">
    <source>
        <dbReference type="EMBL" id="PWJ55039.1"/>
    </source>
</evidence>
<evidence type="ECO:0000313" key="12">
    <source>
        <dbReference type="Proteomes" id="UP000245880"/>
    </source>
</evidence>
<keyword evidence="7 10" id="KW-0808">Transferase</keyword>
<dbReference type="HAMAP" id="MF_00230">
    <property type="entry name" value="CobT"/>
    <property type="match status" value="1"/>
</dbReference>
<dbReference type="FunFam" id="3.40.50.10210:FF:000001">
    <property type="entry name" value="Nicotinate-nucleotide--dimethylbenzimidazole phosphoribosyltransferase"/>
    <property type="match status" value="1"/>
</dbReference>